<name>A0A2D2D1G3_METT3</name>
<evidence type="ECO:0000313" key="1">
    <source>
        <dbReference type="EMBL" id="ATQ68817.1"/>
    </source>
</evidence>
<keyword evidence="2" id="KW-1185">Reference proteome</keyword>
<evidence type="ECO:0000313" key="2">
    <source>
        <dbReference type="Proteomes" id="UP000230709"/>
    </source>
</evidence>
<dbReference type="KEGG" id="mtw:CQW49_13695"/>
<dbReference type="Proteomes" id="UP000230709">
    <property type="component" value="Chromosome"/>
</dbReference>
<dbReference type="AlphaFoldDB" id="A0A2D2D1G3"/>
<dbReference type="RefSeq" id="WP_003613590.1">
    <property type="nucleotide sequence ID" value="NZ_ADVE02000001.1"/>
</dbReference>
<sequence length="59" mass="6258">MTSAKAKTEATSTRAGVKIDVSDLLGVNQAFLPEYDEALQAELIDANCNKIGTECCCCC</sequence>
<dbReference type="EMBL" id="CP023737">
    <property type="protein sequence ID" value="ATQ68817.1"/>
    <property type="molecule type" value="Genomic_DNA"/>
</dbReference>
<protein>
    <submittedName>
        <fullName evidence="1">Uncharacterized protein</fullName>
    </submittedName>
</protein>
<proteinExistence type="predicted"/>
<reference evidence="2" key="1">
    <citation type="submission" date="2017-10" db="EMBL/GenBank/DDBJ databases">
        <title>Completed PacBio SMRT sequence of Methylosinus trichosporium OB3b reveals presence of a third large plasmid.</title>
        <authorList>
            <person name="Charles T.C."/>
            <person name="Lynch M.D.J."/>
            <person name="Heil J.R."/>
            <person name="Cheng J."/>
        </authorList>
    </citation>
    <scope>NUCLEOTIDE SEQUENCE [LARGE SCALE GENOMIC DNA]</scope>
    <source>
        <strain evidence="2">OB3b</strain>
    </source>
</reference>
<gene>
    <name evidence="1" type="ORF">CQW49_13695</name>
</gene>
<accession>A0A2D2D1G3</accession>
<dbReference type="STRING" id="595536.GCA_000178815_02428"/>
<organism evidence="1 2">
    <name type="scientific">Methylosinus trichosporium (strain ATCC 35070 / NCIMB 11131 / UNIQEM 75 / OB3b)</name>
    <dbReference type="NCBI Taxonomy" id="595536"/>
    <lineage>
        <taxon>Bacteria</taxon>
        <taxon>Pseudomonadati</taxon>
        <taxon>Pseudomonadota</taxon>
        <taxon>Alphaproteobacteria</taxon>
        <taxon>Hyphomicrobiales</taxon>
        <taxon>Methylocystaceae</taxon>
        <taxon>Methylosinus</taxon>
    </lineage>
</organism>